<dbReference type="PROSITE" id="PS01124">
    <property type="entry name" value="HTH_ARAC_FAMILY_2"/>
    <property type="match status" value="1"/>
</dbReference>
<accession>A0ABQ2BPT6</accession>
<keyword evidence="1" id="KW-0805">Transcription regulation</keyword>
<dbReference type="SUPFAM" id="SSF53807">
    <property type="entry name" value="Helical backbone' metal receptor"/>
    <property type="match status" value="1"/>
</dbReference>
<evidence type="ECO:0000313" key="4">
    <source>
        <dbReference type="EMBL" id="GGI44709.1"/>
    </source>
</evidence>
<name>A0ABQ2BPT6_9BACL</name>
<evidence type="ECO:0000259" key="3">
    <source>
        <dbReference type="PROSITE" id="PS01124"/>
    </source>
</evidence>
<evidence type="ECO:0000256" key="2">
    <source>
        <dbReference type="ARBA" id="ARBA00023163"/>
    </source>
</evidence>
<dbReference type="Proteomes" id="UP000615455">
    <property type="component" value="Unassembled WGS sequence"/>
</dbReference>
<dbReference type="InterPro" id="IPR018060">
    <property type="entry name" value="HTH_AraC"/>
</dbReference>
<dbReference type="Pfam" id="PF12833">
    <property type="entry name" value="HTH_18"/>
    <property type="match status" value="1"/>
</dbReference>
<evidence type="ECO:0000256" key="1">
    <source>
        <dbReference type="ARBA" id="ARBA00023015"/>
    </source>
</evidence>
<protein>
    <recommendedName>
        <fullName evidence="3">HTH araC/xylS-type domain-containing protein</fullName>
    </recommendedName>
</protein>
<dbReference type="Gene3D" id="1.10.10.60">
    <property type="entry name" value="Homeodomain-like"/>
    <property type="match status" value="1"/>
</dbReference>
<gene>
    <name evidence="4" type="ORF">GCM10008018_08450</name>
</gene>
<comment type="caution">
    <text evidence="4">The sequence shown here is derived from an EMBL/GenBank/DDBJ whole genome shotgun (WGS) entry which is preliminary data.</text>
</comment>
<feature type="domain" description="HTH araC/xylS-type" evidence="3">
    <location>
        <begin position="1"/>
        <end position="59"/>
    </location>
</feature>
<sequence length="212" mass="24755">MNSKRFSYYFYKYTGFRPINFFIQYRMERASELLKIGDFPISYIAVSVGYANPLYFSRASLLFIAERMLATSEYRKTIMHRVFFIGNLDEKGTAGGNRIAVSRSWRQSIIISTWPNWQRRPSSIFFSEQIIFILARRWWPRTITDATNRKVVLKERPKRVAVLHPLYLDYFFGKAEIADLGAGKDLNMEAIIEAMPDVIAPALLAKRIRRSS</sequence>
<evidence type="ECO:0000313" key="5">
    <source>
        <dbReference type="Proteomes" id="UP000615455"/>
    </source>
</evidence>
<keyword evidence="5" id="KW-1185">Reference proteome</keyword>
<dbReference type="Gene3D" id="3.40.50.1980">
    <property type="entry name" value="Nitrogenase molybdenum iron protein domain"/>
    <property type="match status" value="1"/>
</dbReference>
<keyword evidence="2" id="KW-0804">Transcription</keyword>
<proteinExistence type="predicted"/>
<dbReference type="EMBL" id="BMHE01000003">
    <property type="protein sequence ID" value="GGI44709.1"/>
    <property type="molecule type" value="Genomic_DNA"/>
</dbReference>
<dbReference type="InterPro" id="IPR009057">
    <property type="entry name" value="Homeodomain-like_sf"/>
</dbReference>
<reference evidence="5" key="1">
    <citation type="journal article" date="2019" name="Int. J. Syst. Evol. Microbiol.">
        <title>The Global Catalogue of Microorganisms (GCM) 10K type strain sequencing project: providing services to taxonomists for standard genome sequencing and annotation.</title>
        <authorList>
            <consortium name="The Broad Institute Genomics Platform"/>
            <consortium name="The Broad Institute Genome Sequencing Center for Infectious Disease"/>
            <person name="Wu L."/>
            <person name="Ma J."/>
        </authorList>
    </citation>
    <scope>NUCLEOTIDE SEQUENCE [LARGE SCALE GENOMIC DNA]</scope>
    <source>
        <strain evidence="5">CGMCC 1.15043</strain>
    </source>
</reference>
<dbReference type="SUPFAM" id="SSF46689">
    <property type="entry name" value="Homeodomain-like"/>
    <property type="match status" value="1"/>
</dbReference>
<organism evidence="4 5">
    <name type="scientific">Paenibacillus marchantiophytorum</name>
    <dbReference type="NCBI Taxonomy" id="1619310"/>
    <lineage>
        <taxon>Bacteria</taxon>
        <taxon>Bacillati</taxon>
        <taxon>Bacillota</taxon>
        <taxon>Bacilli</taxon>
        <taxon>Bacillales</taxon>
        <taxon>Paenibacillaceae</taxon>
        <taxon>Paenibacillus</taxon>
    </lineage>
</organism>